<keyword evidence="1" id="KW-0175">Coiled coil</keyword>
<feature type="coiled-coil region" evidence="1">
    <location>
        <begin position="104"/>
        <end position="189"/>
    </location>
</feature>
<dbReference type="GeneID" id="89998551"/>
<keyword evidence="3" id="KW-1185">Reference proteome</keyword>
<evidence type="ECO:0000313" key="3">
    <source>
        <dbReference type="Proteomes" id="UP001334248"/>
    </source>
</evidence>
<dbReference type="Proteomes" id="UP001334248">
    <property type="component" value="Unassembled WGS sequence"/>
</dbReference>
<dbReference type="EMBL" id="JAVHJV010000005">
    <property type="protein sequence ID" value="KAK5942537.1"/>
    <property type="molecule type" value="Genomic_DNA"/>
</dbReference>
<gene>
    <name evidence="2" type="ORF">PMZ80_005102</name>
</gene>
<proteinExistence type="predicted"/>
<organism evidence="2 3">
    <name type="scientific">Knufia obscura</name>
    <dbReference type="NCBI Taxonomy" id="1635080"/>
    <lineage>
        <taxon>Eukaryota</taxon>
        <taxon>Fungi</taxon>
        <taxon>Dikarya</taxon>
        <taxon>Ascomycota</taxon>
        <taxon>Pezizomycotina</taxon>
        <taxon>Eurotiomycetes</taxon>
        <taxon>Chaetothyriomycetidae</taxon>
        <taxon>Chaetothyriales</taxon>
        <taxon>Trichomeriaceae</taxon>
        <taxon>Knufia</taxon>
    </lineage>
</organism>
<reference evidence="2 3" key="1">
    <citation type="journal article" date="2023" name="Res Sq">
        <title>Genomic and morphological characterization of Knufia obscura isolated from the Mars 2020 spacecraft assembly facility.</title>
        <authorList>
            <person name="Chander A.M."/>
            <person name="Teixeira M.M."/>
            <person name="Singh N.K."/>
            <person name="Williams M.P."/>
            <person name="Parker C.W."/>
            <person name="Leo P."/>
            <person name="Stajich J.E."/>
            <person name="Torok T."/>
            <person name="Tighe S."/>
            <person name="Mason C.E."/>
            <person name="Venkateswaran K."/>
        </authorList>
    </citation>
    <scope>NUCLEOTIDE SEQUENCE [LARGE SCALE GENOMIC DNA]</scope>
    <source>
        <strain evidence="2 3">CCFEE 5817</strain>
    </source>
</reference>
<comment type="caution">
    <text evidence="2">The sequence shown here is derived from an EMBL/GenBank/DDBJ whole genome shotgun (WGS) entry which is preliminary data.</text>
</comment>
<evidence type="ECO:0000313" key="2">
    <source>
        <dbReference type="EMBL" id="KAK5942537.1"/>
    </source>
</evidence>
<dbReference type="RefSeq" id="XP_064730627.1">
    <property type="nucleotide sequence ID" value="XM_064873523.1"/>
</dbReference>
<sequence>MEVIAKKPIAEQIQILKVNISRGDSSIEHLLIGRQDIHEQMIATTKVKEHLQSDTRIQVATASSSNATKTELDREVTETFESVSRTRSEHTGVVLARIKRLETLQEREKEFDDLEKHCKKLTEEVAEAKRFIRKHFDATNDVEDEGDTLFLCSQARDTKINKKRRLDKLAEKADEVAALCKKLKTQEDKSSIYFE</sequence>
<name>A0ABR0RPK0_9EURO</name>
<evidence type="ECO:0000256" key="1">
    <source>
        <dbReference type="SAM" id="Coils"/>
    </source>
</evidence>
<protein>
    <submittedName>
        <fullName evidence="2">Uncharacterized protein</fullName>
    </submittedName>
</protein>
<accession>A0ABR0RPK0</accession>